<sequence length="395" mass="42817">MDLDRSTMVCPRRYPFGADHHTLDLEPDYGDCAPVEQVVLPSGLTAWLVTEHALVRQVLADPAFSREQANRPEVARLSTEVLPAAAILATDPPRHTRLRTLIARMFAPRQIDATGPRIAELAVDLLEDLVAAGPPADLLTEWVEPYAAAVVCEIFGVPTDFRDYVFSLGDALTARDATAQTLAAARADCEELARAMAEENPGGLFGLLGDSDERDDEVINLVIACLIGGRGSPTVFLSSAIFALLRERRHYQLLVDRPEAIPAAVEELLRFVPVGVGGGFTRVARADVQLGPVLVRAGDAVIPAMHAAGRDPAVFDRPDQLVLDRGAKVAHLAFGHGPHYCVGAHLARLQARIALHTLTTRLPDLRLTDSPEAVGWRHGRVVRALDRLEVTWTPA</sequence>
<evidence type="ECO:0000256" key="7">
    <source>
        <dbReference type="ARBA" id="ARBA00023033"/>
    </source>
</evidence>
<dbReference type="GO" id="GO:0004497">
    <property type="term" value="F:monooxygenase activity"/>
    <property type="evidence" value="ECO:0007669"/>
    <property type="project" value="UniProtKB-KW"/>
</dbReference>
<comment type="cofactor">
    <cofactor evidence="1">
        <name>heme</name>
        <dbReference type="ChEBI" id="CHEBI:30413"/>
    </cofactor>
</comment>
<reference evidence="9 10" key="1">
    <citation type="submission" date="2018-06" db="EMBL/GenBank/DDBJ databases">
        <authorList>
            <consortium name="Pathogen Informatics"/>
            <person name="Doyle S."/>
        </authorList>
    </citation>
    <scope>NUCLEOTIDE SEQUENCE [LARGE SCALE GENOMIC DNA]</scope>
    <source>
        <strain evidence="9 10">NCTC13184</strain>
    </source>
</reference>
<dbReference type="InterPro" id="IPR017972">
    <property type="entry name" value="Cyt_P450_CS"/>
</dbReference>
<dbReference type="InterPro" id="IPR001128">
    <property type="entry name" value="Cyt_P450"/>
</dbReference>
<evidence type="ECO:0000256" key="4">
    <source>
        <dbReference type="ARBA" id="ARBA00022723"/>
    </source>
</evidence>
<keyword evidence="4 8" id="KW-0479">Metal-binding</keyword>
<dbReference type="PRINTS" id="PR00385">
    <property type="entry name" value="P450"/>
</dbReference>
<dbReference type="Proteomes" id="UP000255082">
    <property type="component" value="Unassembled WGS sequence"/>
</dbReference>
<comment type="similarity">
    <text evidence="2 8">Belongs to the cytochrome P450 family.</text>
</comment>
<dbReference type="InterPro" id="IPR002397">
    <property type="entry name" value="Cyt_P450_B"/>
</dbReference>
<evidence type="ECO:0000256" key="8">
    <source>
        <dbReference type="RuleBase" id="RU000461"/>
    </source>
</evidence>
<dbReference type="PROSITE" id="PS00086">
    <property type="entry name" value="CYTOCHROME_P450"/>
    <property type="match status" value="1"/>
</dbReference>
<dbReference type="GO" id="GO:0016705">
    <property type="term" value="F:oxidoreductase activity, acting on paired donors, with incorporation or reduction of molecular oxygen"/>
    <property type="evidence" value="ECO:0007669"/>
    <property type="project" value="InterPro"/>
</dbReference>
<gene>
    <name evidence="9" type="ORF">NCTC13184_05879</name>
</gene>
<dbReference type="GO" id="GO:0005506">
    <property type="term" value="F:iron ion binding"/>
    <property type="evidence" value="ECO:0007669"/>
    <property type="project" value="InterPro"/>
</dbReference>
<proteinExistence type="inferred from homology"/>
<dbReference type="SUPFAM" id="SSF48264">
    <property type="entry name" value="Cytochrome P450"/>
    <property type="match status" value="1"/>
</dbReference>
<dbReference type="EC" id="1.14.-.-" evidence="9"/>
<dbReference type="EMBL" id="UGRU01000001">
    <property type="protein sequence ID" value="SUA47338.1"/>
    <property type="molecule type" value="Genomic_DNA"/>
</dbReference>
<evidence type="ECO:0000256" key="5">
    <source>
        <dbReference type="ARBA" id="ARBA00023002"/>
    </source>
</evidence>
<organism evidence="9 10">
    <name type="scientific">Nocardia africana</name>
    <dbReference type="NCBI Taxonomy" id="134964"/>
    <lineage>
        <taxon>Bacteria</taxon>
        <taxon>Bacillati</taxon>
        <taxon>Actinomycetota</taxon>
        <taxon>Actinomycetes</taxon>
        <taxon>Mycobacteriales</taxon>
        <taxon>Nocardiaceae</taxon>
        <taxon>Nocardia</taxon>
    </lineage>
</organism>
<keyword evidence="6 8" id="KW-0408">Iron</keyword>
<evidence type="ECO:0000256" key="3">
    <source>
        <dbReference type="ARBA" id="ARBA00022617"/>
    </source>
</evidence>
<keyword evidence="7 8" id="KW-0503">Monooxygenase</keyword>
<keyword evidence="3 8" id="KW-0349">Heme</keyword>
<evidence type="ECO:0000256" key="1">
    <source>
        <dbReference type="ARBA" id="ARBA00001971"/>
    </source>
</evidence>
<evidence type="ECO:0000256" key="2">
    <source>
        <dbReference type="ARBA" id="ARBA00010617"/>
    </source>
</evidence>
<dbReference type="AlphaFoldDB" id="A0A378X1L6"/>
<evidence type="ECO:0000256" key="6">
    <source>
        <dbReference type="ARBA" id="ARBA00023004"/>
    </source>
</evidence>
<evidence type="ECO:0000313" key="9">
    <source>
        <dbReference type="EMBL" id="SUA47338.1"/>
    </source>
</evidence>
<dbReference type="PANTHER" id="PTHR46696:SF1">
    <property type="entry name" value="CYTOCHROME P450 YJIB-RELATED"/>
    <property type="match status" value="1"/>
</dbReference>
<dbReference type="FunFam" id="1.10.630.10:FF:000018">
    <property type="entry name" value="Cytochrome P450 monooxygenase"/>
    <property type="match status" value="1"/>
</dbReference>
<dbReference type="RefSeq" id="WP_062968831.1">
    <property type="nucleotide sequence ID" value="NZ_JAJFOE010000003.1"/>
</dbReference>
<keyword evidence="5 8" id="KW-0560">Oxidoreductase</keyword>
<dbReference type="PRINTS" id="PR00359">
    <property type="entry name" value="BP450"/>
</dbReference>
<dbReference type="InterPro" id="IPR036396">
    <property type="entry name" value="Cyt_P450_sf"/>
</dbReference>
<accession>A0A378X1L6</accession>
<dbReference type="Pfam" id="PF00067">
    <property type="entry name" value="p450"/>
    <property type="match status" value="1"/>
</dbReference>
<protein>
    <submittedName>
        <fullName evidence="9">Cytochrome P450 107B1</fullName>
        <ecNumber evidence="9">1.14.-.-</ecNumber>
    </submittedName>
</protein>
<dbReference type="GO" id="GO:0020037">
    <property type="term" value="F:heme binding"/>
    <property type="evidence" value="ECO:0007669"/>
    <property type="project" value="InterPro"/>
</dbReference>
<name>A0A378X1L6_9NOCA</name>
<dbReference type="PANTHER" id="PTHR46696">
    <property type="entry name" value="P450, PUTATIVE (EUROFUNG)-RELATED"/>
    <property type="match status" value="1"/>
</dbReference>
<evidence type="ECO:0000313" key="10">
    <source>
        <dbReference type="Proteomes" id="UP000255082"/>
    </source>
</evidence>
<dbReference type="Gene3D" id="1.10.630.10">
    <property type="entry name" value="Cytochrome P450"/>
    <property type="match status" value="1"/>
</dbReference>